<comment type="caution">
    <text evidence="11">The sequence shown here is derived from an EMBL/GenBank/DDBJ whole genome shotgun (WGS) entry which is preliminary data.</text>
</comment>
<keyword evidence="3" id="KW-1003">Cell membrane</keyword>
<evidence type="ECO:0000256" key="3">
    <source>
        <dbReference type="ARBA" id="ARBA00022475"/>
    </source>
</evidence>
<feature type="domain" description="Tripartite ATP-independent periplasmic transporters DctQ component" evidence="10">
    <location>
        <begin position="24"/>
        <end position="149"/>
    </location>
</feature>
<dbReference type="PANTHER" id="PTHR35011">
    <property type="entry name" value="2,3-DIKETO-L-GULONATE TRAP TRANSPORTER SMALL PERMEASE PROTEIN YIAM"/>
    <property type="match status" value="1"/>
</dbReference>
<evidence type="ECO:0000256" key="2">
    <source>
        <dbReference type="ARBA" id="ARBA00022448"/>
    </source>
</evidence>
<keyword evidence="12" id="KW-1185">Reference proteome</keyword>
<dbReference type="Pfam" id="PF04290">
    <property type="entry name" value="DctQ"/>
    <property type="match status" value="1"/>
</dbReference>
<dbReference type="InterPro" id="IPR007387">
    <property type="entry name" value="TRAP_DctQ"/>
</dbReference>
<keyword evidence="4 9" id="KW-0997">Cell inner membrane</keyword>
<evidence type="ECO:0000256" key="1">
    <source>
        <dbReference type="ARBA" id="ARBA00004429"/>
    </source>
</evidence>
<evidence type="ECO:0000256" key="6">
    <source>
        <dbReference type="ARBA" id="ARBA00022989"/>
    </source>
</evidence>
<protein>
    <recommendedName>
        <fullName evidence="9">TRAP transporter small permease protein</fullName>
    </recommendedName>
</protein>
<feature type="transmembrane region" description="Helical" evidence="9">
    <location>
        <begin position="12"/>
        <end position="38"/>
    </location>
</feature>
<feature type="transmembrane region" description="Helical" evidence="9">
    <location>
        <begin position="50"/>
        <end position="67"/>
    </location>
</feature>
<evidence type="ECO:0000256" key="9">
    <source>
        <dbReference type="RuleBase" id="RU369079"/>
    </source>
</evidence>
<comment type="similarity">
    <text evidence="8 9">Belongs to the TRAP transporter small permease family.</text>
</comment>
<evidence type="ECO:0000259" key="10">
    <source>
        <dbReference type="Pfam" id="PF04290"/>
    </source>
</evidence>
<evidence type="ECO:0000256" key="7">
    <source>
        <dbReference type="ARBA" id="ARBA00023136"/>
    </source>
</evidence>
<comment type="subcellular location">
    <subcellularLocation>
        <location evidence="1 9">Cell inner membrane</location>
        <topology evidence="1 9">Multi-pass membrane protein</topology>
    </subcellularLocation>
</comment>
<name>A0ABT4ZI13_9RHOB</name>
<dbReference type="RefSeq" id="WP_271889501.1">
    <property type="nucleotide sequence ID" value="NZ_JAQBIE010000015.1"/>
</dbReference>
<accession>A0ABT4ZI13</accession>
<proteinExistence type="inferred from homology"/>
<evidence type="ECO:0000256" key="8">
    <source>
        <dbReference type="ARBA" id="ARBA00038436"/>
    </source>
</evidence>
<feature type="transmembrane region" description="Helical" evidence="9">
    <location>
        <begin position="87"/>
        <end position="108"/>
    </location>
</feature>
<organism evidence="11 12">
    <name type="scientific">Paracoccus onchidii</name>
    <dbReference type="NCBI Taxonomy" id="3017813"/>
    <lineage>
        <taxon>Bacteria</taxon>
        <taxon>Pseudomonadati</taxon>
        <taxon>Pseudomonadota</taxon>
        <taxon>Alphaproteobacteria</taxon>
        <taxon>Rhodobacterales</taxon>
        <taxon>Paracoccaceae</taxon>
        <taxon>Paracoccus</taxon>
    </lineage>
</organism>
<evidence type="ECO:0000256" key="5">
    <source>
        <dbReference type="ARBA" id="ARBA00022692"/>
    </source>
</evidence>
<evidence type="ECO:0000313" key="11">
    <source>
        <dbReference type="EMBL" id="MDB6178381.1"/>
    </source>
</evidence>
<comment type="function">
    <text evidence="9">Part of the tripartite ATP-independent periplasmic (TRAP) transport system.</text>
</comment>
<dbReference type="EMBL" id="JAQBIE010000015">
    <property type="protein sequence ID" value="MDB6178381.1"/>
    <property type="molecule type" value="Genomic_DNA"/>
</dbReference>
<keyword evidence="5 9" id="KW-0812">Transmembrane</keyword>
<keyword evidence="6 9" id="KW-1133">Transmembrane helix</keyword>
<comment type="subunit">
    <text evidence="9">The complex comprises the extracytoplasmic solute receptor protein and the two transmembrane proteins.</text>
</comment>
<gene>
    <name evidence="11" type="ORF">PAF17_12820</name>
</gene>
<dbReference type="Proteomes" id="UP001165641">
    <property type="component" value="Unassembled WGS sequence"/>
</dbReference>
<evidence type="ECO:0000256" key="4">
    <source>
        <dbReference type="ARBA" id="ARBA00022519"/>
    </source>
</evidence>
<feature type="transmembrane region" description="Helical" evidence="9">
    <location>
        <begin position="128"/>
        <end position="148"/>
    </location>
</feature>
<sequence>MGSKLRAALDRIDFAIAYLATIGIVGVTILGIVMRYVVGAPLTWLEEVQMMLIVWLVMFGGSAAFRLNQHVAIDAVVDTLPHVLQRLAQWVVAVVVLVSLGFLVYAGSKFVSFQFGAARVTDVLGIPYGWIYLALPAGGGMMMISYFLTTVLPMFSGATEPLDGERHV</sequence>
<reference evidence="11" key="1">
    <citation type="submission" date="2022-12" db="EMBL/GenBank/DDBJ databases">
        <title>Paracoccus onchidii sp. nov., isolated from a marine invertebrate from the South China Sea.</title>
        <authorList>
            <person name="Xu S."/>
            <person name="Liu Z."/>
            <person name="Xu Y."/>
        </authorList>
    </citation>
    <scope>NUCLEOTIDE SEQUENCE</scope>
    <source>
        <strain evidence="11">Z330</strain>
    </source>
</reference>
<dbReference type="InterPro" id="IPR055348">
    <property type="entry name" value="DctQ"/>
</dbReference>
<dbReference type="PANTHER" id="PTHR35011:SF2">
    <property type="entry name" value="2,3-DIKETO-L-GULONATE TRAP TRANSPORTER SMALL PERMEASE PROTEIN YIAM"/>
    <property type="match status" value="1"/>
</dbReference>
<keyword evidence="7 9" id="KW-0472">Membrane</keyword>
<evidence type="ECO:0000313" key="12">
    <source>
        <dbReference type="Proteomes" id="UP001165641"/>
    </source>
</evidence>
<keyword evidence="2 9" id="KW-0813">Transport</keyword>